<gene>
    <name evidence="2" type="ORF">HINF_LOCUS21279</name>
    <name evidence="3" type="ORF">HINF_LOCUS79180</name>
</gene>
<keyword evidence="1" id="KW-0812">Transmembrane</keyword>
<sequence length="115" mass="13956">MSFSLDLRAIDKWQIVDIFLLKGMPVDIRQDCFNQNQYFRMSDKASLNLLNPALIHDYIEYGHYANAVAGLMLFPLFISYINYDEQKSYWYIWLENFRNYTWKIQIAMEQFNFKK</sequence>
<keyword evidence="1" id="KW-0472">Membrane</keyword>
<protein>
    <submittedName>
        <fullName evidence="3">Hypothetical_protein</fullName>
    </submittedName>
</protein>
<keyword evidence="4" id="KW-1185">Reference proteome</keyword>
<accession>A0AA86PCF7</accession>
<reference evidence="2" key="1">
    <citation type="submission" date="2023-06" db="EMBL/GenBank/DDBJ databases">
        <authorList>
            <person name="Kurt Z."/>
        </authorList>
    </citation>
    <scope>NUCLEOTIDE SEQUENCE</scope>
</reference>
<comment type="caution">
    <text evidence="2">The sequence shown here is derived from an EMBL/GenBank/DDBJ whole genome shotgun (WGS) entry which is preliminary data.</text>
</comment>
<name>A0AA86PCF7_9EUKA</name>
<organism evidence="2">
    <name type="scientific">Hexamita inflata</name>
    <dbReference type="NCBI Taxonomy" id="28002"/>
    <lineage>
        <taxon>Eukaryota</taxon>
        <taxon>Metamonada</taxon>
        <taxon>Diplomonadida</taxon>
        <taxon>Hexamitidae</taxon>
        <taxon>Hexamitinae</taxon>
        <taxon>Hexamita</taxon>
    </lineage>
</organism>
<evidence type="ECO:0000313" key="3">
    <source>
        <dbReference type="EMBL" id="CAL6116754.1"/>
    </source>
</evidence>
<feature type="transmembrane region" description="Helical" evidence="1">
    <location>
        <begin position="64"/>
        <end position="83"/>
    </location>
</feature>
<dbReference type="EMBL" id="CAXDID020001081">
    <property type="protein sequence ID" value="CAL6116754.1"/>
    <property type="molecule type" value="Genomic_DNA"/>
</dbReference>
<dbReference type="Proteomes" id="UP001642409">
    <property type="component" value="Unassembled WGS sequence"/>
</dbReference>
<keyword evidence="1" id="KW-1133">Transmembrane helix</keyword>
<dbReference type="EMBL" id="CATOUU010000545">
    <property type="protein sequence ID" value="CAI9933634.1"/>
    <property type="molecule type" value="Genomic_DNA"/>
</dbReference>
<evidence type="ECO:0000313" key="2">
    <source>
        <dbReference type="EMBL" id="CAI9933634.1"/>
    </source>
</evidence>
<evidence type="ECO:0000313" key="4">
    <source>
        <dbReference type="Proteomes" id="UP001642409"/>
    </source>
</evidence>
<evidence type="ECO:0000256" key="1">
    <source>
        <dbReference type="SAM" id="Phobius"/>
    </source>
</evidence>
<reference evidence="3 4" key="2">
    <citation type="submission" date="2024-07" db="EMBL/GenBank/DDBJ databases">
        <authorList>
            <person name="Akdeniz Z."/>
        </authorList>
    </citation>
    <scope>NUCLEOTIDE SEQUENCE [LARGE SCALE GENOMIC DNA]</scope>
</reference>
<proteinExistence type="predicted"/>
<dbReference type="AlphaFoldDB" id="A0AA86PCF7"/>